<gene>
    <name evidence="2" type="ORF">Q4T40_10665</name>
</gene>
<evidence type="ECO:0000313" key="3">
    <source>
        <dbReference type="Proteomes" id="UP001254848"/>
    </source>
</evidence>
<dbReference type="PANTHER" id="PTHR35333">
    <property type="entry name" value="BETA-LACTAMASE"/>
    <property type="match status" value="1"/>
</dbReference>
<accession>A0ABU3NY30</accession>
<dbReference type="EMBL" id="JAUOZS010000001">
    <property type="protein sequence ID" value="MDT8901706.1"/>
    <property type="molecule type" value="Genomic_DNA"/>
</dbReference>
<dbReference type="InterPro" id="IPR012338">
    <property type="entry name" value="Beta-lactam/transpept-like"/>
</dbReference>
<dbReference type="PANTHER" id="PTHR35333:SF3">
    <property type="entry name" value="BETA-LACTAMASE-TYPE TRANSPEPTIDASE FOLD CONTAINING PROTEIN"/>
    <property type="match status" value="1"/>
</dbReference>
<proteinExistence type="predicted"/>
<organism evidence="2 3">
    <name type="scientific">Anaeroselena agilis</name>
    <dbReference type="NCBI Taxonomy" id="3063788"/>
    <lineage>
        <taxon>Bacteria</taxon>
        <taxon>Bacillati</taxon>
        <taxon>Bacillota</taxon>
        <taxon>Negativicutes</taxon>
        <taxon>Acetonemataceae</taxon>
        <taxon>Anaeroselena</taxon>
    </lineage>
</organism>
<feature type="domain" description="Beta-lactamase class A catalytic" evidence="1">
    <location>
        <begin position="33"/>
        <end position="236"/>
    </location>
</feature>
<dbReference type="GO" id="GO:0016787">
    <property type="term" value="F:hydrolase activity"/>
    <property type="evidence" value="ECO:0007669"/>
    <property type="project" value="UniProtKB-KW"/>
</dbReference>
<keyword evidence="2" id="KW-0378">Hydrolase</keyword>
<keyword evidence="3" id="KW-1185">Reference proteome</keyword>
<sequence>MSKKAESDLTAAMAATVAGEPGVFSAAAVELPAGRRWLLNPKRLRSASLIKIFILAEAFRRIGRGELDPEEAVAIPAEAIVGGAGQLEFAAPGTVRTWRELLEAMIVESDNTATNMVIDRLGMESVNALAVALGCRDTVLRRKMMDFAAAAAGRENYTTPADVAAVLARLYRRECVSPAADEAMVAILLRQEDRCKLPLLLPAAAKVACKSGELDGAEHDAGIVYGEGHDYVLAVMSDGLPDEERGRGVIAQLSRTVYDWLHSNISA</sequence>
<protein>
    <submittedName>
        <fullName evidence="2">Serine hydrolase</fullName>
    </submittedName>
</protein>
<reference evidence="2 3" key="1">
    <citation type="submission" date="2023-07" db="EMBL/GenBank/DDBJ databases">
        <title>The novel representative of Negativicutes class, Anaeroselena agilis gen. nov. sp. nov.</title>
        <authorList>
            <person name="Prokofeva M.I."/>
            <person name="Elcheninov A.G."/>
            <person name="Klyukina A."/>
            <person name="Kublanov I.V."/>
            <person name="Frolov E.N."/>
            <person name="Podosokorskaya O.A."/>
        </authorList>
    </citation>
    <scope>NUCLEOTIDE SEQUENCE [LARGE SCALE GENOMIC DNA]</scope>
    <source>
        <strain evidence="2 3">4137-cl</strain>
    </source>
</reference>
<comment type="caution">
    <text evidence="2">The sequence shown here is derived from an EMBL/GenBank/DDBJ whole genome shotgun (WGS) entry which is preliminary data.</text>
</comment>
<evidence type="ECO:0000259" key="1">
    <source>
        <dbReference type="Pfam" id="PF13354"/>
    </source>
</evidence>
<dbReference type="Proteomes" id="UP001254848">
    <property type="component" value="Unassembled WGS sequence"/>
</dbReference>
<dbReference type="RefSeq" id="WP_413780210.1">
    <property type="nucleotide sequence ID" value="NZ_JAUOZS010000001.1"/>
</dbReference>
<dbReference type="InterPro" id="IPR000871">
    <property type="entry name" value="Beta-lactam_class-A"/>
</dbReference>
<dbReference type="InterPro" id="IPR045155">
    <property type="entry name" value="Beta-lactam_cat"/>
</dbReference>
<name>A0ABU3NY30_9FIRM</name>
<dbReference type="Pfam" id="PF13354">
    <property type="entry name" value="Beta-lactamase2"/>
    <property type="match status" value="1"/>
</dbReference>
<dbReference type="SUPFAM" id="SSF56601">
    <property type="entry name" value="beta-lactamase/transpeptidase-like"/>
    <property type="match status" value="1"/>
</dbReference>
<dbReference type="Gene3D" id="3.40.710.10">
    <property type="entry name" value="DD-peptidase/beta-lactamase superfamily"/>
    <property type="match status" value="1"/>
</dbReference>
<evidence type="ECO:0000313" key="2">
    <source>
        <dbReference type="EMBL" id="MDT8901706.1"/>
    </source>
</evidence>